<dbReference type="AlphaFoldDB" id="A0A0C9Z736"/>
<reference evidence="2 3" key="1">
    <citation type="submission" date="2014-04" db="EMBL/GenBank/DDBJ databases">
        <authorList>
            <consortium name="DOE Joint Genome Institute"/>
            <person name="Kuo A."/>
            <person name="Kohler A."/>
            <person name="Costa M.D."/>
            <person name="Nagy L.G."/>
            <person name="Floudas D."/>
            <person name="Copeland A."/>
            <person name="Barry K.W."/>
            <person name="Cichocki N."/>
            <person name="Veneault-Fourrey C."/>
            <person name="LaButti K."/>
            <person name="Lindquist E.A."/>
            <person name="Lipzen A."/>
            <person name="Lundell T."/>
            <person name="Morin E."/>
            <person name="Murat C."/>
            <person name="Sun H."/>
            <person name="Tunlid A."/>
            <person name="Henrissat B."/>
            <person name="Grigoriev I.V."/>
            <person name="Hibbett D.S."/>
            <person name="Martin F."/>
            <person name="Nordberg H.P."/>
            <person name="Cantor M.N."/>
            <person name="Hua S.X."/>
        </authorList>
    </citation>
    <scope>NUCLEOTIDE SEQUENCE [LARGE SCALE GENOMIC DNA]</scope>
    <source>
        <strain evidence="2 3">441</strain>
    </source>
</reference>
<feature type="transmembrane region" description="Helical" evidence="1">
    <location>
        <begin position="169"/>
        <end position="190"/>
    </location>
</feature>
<feature type="transmembrane region" description="Helical" evidence="1">
    <location>
        <begin position="245"/>
        <end position="266"/>
    </location>
</feature>
<protein>
    <submittedName>
        <fullName evidence="2">Uncharacterized protein</fullName>
    </submittedName>
</protein>
<keyword evidence="3" id="KW-1185">Reference proteome</keyword>
<accession>A0A0C9Z736</accession>
<gene>
    <name evidence="2" type="ORF">PISMIDRAFT_680985</name>
</gene>
<dbReference type="EMBL" id="KN833746">
    <property type="protein sequence ID" value="KIK21854.1"/>
    <property type="molecule type" value="Genomic_DNA"/>
</dbReference>
<reference evidence="3" key="2">
    <citation type="submission" date="2015-01" db="EMBL/GenBank/DDBJ databases">
        <title>Evolutionary Origins and Diversification of the Mycorrhizal Mutualists.</title>
        <authorList>
            <consortium name="DOE Joint Genome Institute"/>
            <consortium name="Mycorrhizal Genomics Consortium"/>
            <person name="Kohler A."/>
            <person name="Kuo A."/>
            <person name="Nagy L.G."/>
            <person name="Floudas D."/>
            <person name="Copeland A."/>
            <person name="Barry K.W."/>
            <person name="Cichocki N."/>
            <person name="Veneault-Fourrey C."/>
            <person name="LaButti K."/>
            <person name="Lindquist E.A."/>
            <person name="Lipzen A."/>
            <person name="Lundell T."/>
            <person name="Morin E."/>
            <person name="Murat C."/>
            <person name="Riley R."/>
            <person name="Ohm R."/>
            <person name="Sun H."/>
            <person name="Tunlid A."/>
            <person name="Henrissat B."/>
            <person name="Grigoriev I.V."/>
            <person name="Hibbett D.S."/>
            <person name="Martin F."/>
        </authorList>
    </citation>
    <scope>NUCLEOTIDE SEQUENCE [LARGE SCALE GENOMIC DNA]</scope>
    <source>
        <strain evidence="3">441</strain>
    </source>
</reference>
<dbReference type="OrthoDB" id="2366471at2759"/>
<evidence type="ECO:0000313" key="2">
    <source>
        <dbReference type="EMBL" id="KIK21854.1"/>
    </source>
</evidence>
<keyword evidence="1" id="KW-0812">Transmembrane</keyword>
<dbReference type="STRING" id="765257.A0A0C9Z736"/>
<proteinExistence type="predicted"/>
<organism evidence="2 3">
    <name type="scientific">Pisolithus microcarpus 441</name>
    <dbReference type="NCBI Taxonomy" id="765257"/>
    <lineage>
        <taxon>Eukaryota</taxon>
        <taxon>Fungi</taxon>
        <taxon>Dikarya</taxon>
        <taxon>Basidiomycota</taxon>
        <taxon>Agaricomycotina</taxon>
        <taxon>Agaricomycetes</taxon>
        <taxon>Agaricomycetidae</taxon>
        <taxon>Boletales</taxon>
        <taxon>Sclerodermatineae</taxon>
        <taxon>Pisolithaceae</taxon>
        <taxon>Pisolithus</taxon>
    </lineage>
</organism>
<dbReference type="HOGENOM" id="CLU_025274_1_1_1"/>
<feature type="transmembrane region" description="Helical" evidence="1">
    <location>
        <begin position="272"/>
        <end position="292"/>
    </location>
</feature>
<keyword evidence="1" id="KW-1133">Transmembrane helix</keyword>
<sequence length="412" mass="45337">MTRFSLNTSAVAGVFGGEEAVASMATVHVYEHRKWLGWYNSPGSYTVARRYSLLSSFSGVILGTHTNLATLFELDGCKGPKFRAAHSGSILDETSHLAALFSKECSDLLGEEVRGRKTQQIGVTVADFHHVPDEHMYPERLDTASPFVALIPIAVSIGTSVACAYSQDWYSFSMILLGTIASGVSCLVIGSGKLTFTHPKAADGCPPGDGVLGTDREIAVLRGPEGAVNCITRGRFSLSFTSESLYGNIGWCSTLLMVQFVAQLLLIPQGTLFGQSLFLISLAVSWAYNLWLSALDKEKLQRAMLMEGVLCQPRLKKYLLGTRTSMAVFVTLLLKPEEPRLLLDHLICNDTPVWNLFKETISQRMCGTEKKLSFDPPDQDRPTTISEEKLWRTLYADAKSAYEAFLEHCKVQ</sequence>
<keyword evidence="1" id="KW-0472">Membrane</keyword>
<name>A0A0C9Z736_9AGAM</name>
<evidence type="ECO:0000313" key="3">
    <source>
        <dbReference type="Proteomes" id="UP000054018"/>
    </source>
</evidence>
<evidence type="ECO:0000256" key="1">
    <source>
        <dbReference type="SAM" id="Phobius"/>
    </source>
</evidence>
<dbReference type="Proteomes" id="UP000054018">
    <property type="component" value="Unassembled WGS sequence"/>
</dbReference>